<dbReference type="EMBL" id="JAATJH010000014">
    <property type="protein sequence ID" value="NJC28501.1"/>
    <property type="molecule type" value="Genomic_DNA"/>
</dbReference>
<gene>
    <name evidence="2" type="ORF">GGR27_004026</name>
</gene>
<keyword evidence="3" id="KW-1185">Reference proteome</keyword>
<evidence type="ECO:0000313" key="3">
    <source>
        <dbReference type="Proteomes" id="UP000770785"/>
    </source>
</evidence>
<reference evidence="2 3" key="1">
    <citation type="submission" date="2020-03" db="EMBL/GenBank/DDBJ databases">
        <title>Genomic Encyclopedia of Type Strains, Phase IV (KMG-IV): sequencing the most valuable type-strain genomes for metagenomic binning, comparative biology and taxonomic classification.</title>
        <authorList>
            <person name="Goeker M."/>
        </authorList>
    </citation>
    <scope>NUCLEOTIDE SEQUENCE [LARGE SCALE GENOMIC DNA]</scope>
    <source>
        <strain evidence="2 3">DSM 105096</strain>
    </source>
</reference>
<evidence type="ECO:0000313" key="2">
    <source>
        <dbReference type="EMBL" id="NJC28501.1"/>
    </source>
</evidence>
<evidence type="ECO:0000256" key="1">
    <source>
        <dbReference type="SAM" id="MobiDB-lite"/>
    </source>
</evidence>
<proteinExistence type="predicted"/>
<accession>A0ABX0XH07</accession>
<organism evidence="2 3">
    <name type="scientific">Neolewinella antarctica</name>
    <dbReference type="NCBI Taxonomy" id="442734"/>
    <lineage>
        <taxon>Bacteria</taxon>
        <taxon>Pseudomonadati</taxon>
        <taxon>Bacteroidota</taxon>
        <taxon>Saprospiria</taxon>
        <taxon>Saprospirales</taxon>
        <taxon>Lewinellaceae</taxon>
        <taxon>Neolewinella</taxon>
    </lineage>
</organism>
<name>A0ABX0XH07_9BACT</name>
<sequence>MVNLPPPSQTAGTIPRSTRMHPKKPKDQRATIVTAWVRETDMVPFHRMRQAFFPGHRNYLSAHVTLFHHLKPAVRDAAISFAETFSWSDHLPLENGVLPVDVTGVLSLGKGTAFALAPTELLRVRQPLHDAFADSLTPQDARPWKRPHITVQNKVDKEVASRLQRRLGPRFTPCTLRVVGLRFWRYDYGPWGLLREVEF</sequence>
<dbReference type="Proteomes" id="UP000770785">
    <property type="component" value="Unassembled WGS sequence"/>
</dbReference>
<dbReference type="RefSeq" id="WP_168040588.1">
    <property type="nucleotide sequence ID" value="NZ_JAATJH010000014.1"/>
</dbReference>
<dbReference type="Pfam" id="PF13563">
    <property type="entry name" value="2_5_RNA_ligase2"/>
    <property type="match status" value="1"/>
</dbReference>
<protein>
    <recommendedName>
        <fullName evidence="4">2'-5' RNA ligase family protein</fullName>
    </recommendedName>
</protein>
<comment type="caution">
    <text evidence="2">The sequence shown here is derived from an EMBL/GenBank/DDBJ whole genome shotgun (WGS) entry which is preliminary data.</text>
</comment>
<evidence type="ECO:0008006" key="4">
    <source>
        <dbReference type="Google" id="ProtNLM"/>
    </source>
</evidence>
<feature type="region of interest" description="Disordered" evidence="1">
    <location>
        <begin position="1"/>
        <end position="28"/>
    </location>
</feature>